<accession>A0A914PL47</accession>
<dbReference type="Pfam" id="PF01612">
    <property type="entry name" value="DNA_pol_A_exo1"/>
    <property type="match status" value="1"/>
</dbReference>
<dbReference type="SMART" id="SM00474">
    <property type="entry name" value="35EXOc"/>
    <property type="match status" value="1"/>
</dbReference>
<dbReference type="WBParaSite" id="PDA_v2.g19159.t1">
    <property type="protein sequence ID" value="PDA_v2.g19159.t1"/>
    <property type="gene ID" value="PDA_v2.g19159"/>
</dbReference>
<organism evidence="2 3">
    <name type="scientific">Panagrolaimus davidi</name>
    <dbReference type="NCBI Taxonomy" id="227884"/>
    <lineage>
        <taxon>Eukaryota</taxon>
        <taxon>Metazoa</taxon>
        <taxon>Ecdysozoa</taxon>
        <taxon>Nematoda</taxon>
        <taxon>Chromadorea</taxon>
        <taxon>Rhabditida</taxon>
        <taxon>Tylenchina</taxon>
        <taxon>Panagrolaimomorpha</taxon>
        <taxon>Panagrolaimoidea</taxon>
        <taxon>Panagrolaimidae</taxon>
        <taxon>Panagrolaimus</taxon>
    </lineage>
</organism>
<keyword evidence="2" id="KW-1185">Reference proteome</keyword>
<dbReference type="PANTHER" id="PTHR47765">
    <property type="entry name" value="3'-5' EXONUCLEASE DOMAIN-CONTAINING PROTEIN"/>
    <property type="match status" value="1"/>
</dbReference>
<dbReference type="InterPro" id="IPR052408">
    <property type="entry name" value="Exonuclease_MUT-7-like"/>
</dbReference>
<dbReference type="AlphaFoldDB" id="A0A914PL47"/>
<reference evidence="3" key="1">
    <citation type="submission" date="2022-11" db="UniProtKB">
        <authorList>
            <consortium name="WormBaseParasite"/>
        </authorList>
    </citation>
    <scope>IDENTIFICATION</scope>
</reference>
<proteinExistence type="predicted"/>
<dbReference type="PANTHER" id="PTHR47765:SF2">
    <property type="entry name" value="EXONUCLEASE MUT-7 HOMOLOG"/>
    <property type="match status" value="1"/>
</dbReference>
<dbReference type="GO" id="GO:0006139">
    <property type="term" value="P:nucleobase-containing compound metabolic process"/>
    <property type="evidence" value="ECO:0007669"/>
    <property type="project" value="InterPro"/>
</dbReference>
<dbReference type="GO" id="GO:0008408">
    <property type="term" value="F:3'-5' exonuclease activity"/>
    <property type="evidence" value="ECO:0007669"/>
    <property type="project" value="InterPro"/>
</dbReference>
<dbReference type="InterPro" id="IPR002562">
    <property type="entry name" value="3'-5'_exonuclease_dom"/>
</dbReference>
<evidence type="ECO:0000313" key="3">
    <source>
        <dbReference type="WBParaSite" id="PDA_v2.g19159.t1"/>
    </source>
</evidence>
<protein>
    <submittedName>
        <fullName evidence="3">3'-5' exonuclease domain-containing protein</fullName>
    </submittedName>
</protein>
<dbReference type="Gene3D" id="3.30.420.10">
    <property type="entry name" value="Ribonuclease H-like superfamily/Ribonuclease H"/>
    <property type="match status" value="1"/>
</dbReference>
<feature type="domain" description="3'-5' exonuclease" evidence="1">
    <location>
        <begin position="195"/>
        <end position="387"/>
    </location>
</feature>
<dbReference type="Proteomes" id="UP000887578">
    <property type="component" value="Unplaced"/>
</dbReference>
<dbReference type="InterPro" id="IPR036397">
    <property type="entry name" value="RNaseH_sf"/>
</dbReference>
<name>A0A914PL47_9BILA</name>
<evidence type="ECO:0000313" key="2">
    <source>
        <dbReference type="Proteomes" id="UP000887578"/>
    </source>
</evidence>
<evidence type="ECO:0000259" key="1">
    <source>
        <dbReference type="SMART" id="SM00474"/>
    </source>
</evidence>
<sequence>MSSWKIYSDGFDRLFHISVPESKKRKKAIKKIIESALNESQTFHLGVACIKTFGLKKLEKEFNETIINNSKEFGKRDVVAEFFPEGLEIQESWFKSLTNWSMFRPFLKKKIQTLASMDEETRKELDEFLQKSFKESELNEHQFKQVFTRVPYGFVLDDERLGGIVQNTKRINTEEIQLPEADIISMLYFGKTYKCVYIDKPETLFTFFLKHLVHNRGYIGIDCETNGSNEVCLIQLAAYDWAVIIDVQVLFKQISRIHWRIFFEYLFTKSTIVGFSFHNDLDYLSRTFPYVKSFFDGQKVLCLQKFANKIMKENPNEKLKFFPFNEQLKFGAGLANLVKAVKDIVLDKSEQQSNWTQRPLSEEQINYAFGDAIIPILIHDEMRHLGAATEVEIECFVTLSK</sequence>
<dbReference type="InterPro" id="IPR012337">
    <property type="entry name" value="RNaseH-like_sf"/>
</dbReference>
<dbReference type="GO" id="GO:0003676">
    <property type="term" value="F:nucleic acid binding"/>
    <property type="evidence" value="ECO:0007669"/>
    <property type="project" value="InterPro"/>
</dbReference>
<dbReference type="SUPFAM" id="SSF53098">
    <property type="entry name" value="Ribonuclease H-like"/>
    <property type="match status" value="1"/>
</dbReference>